<organism evidence="1 2">
    <name type="scientific">Alloprevotella tannerae ATCC 51259</name>
    <dbReference type="NCBI Taxonomy" id="626522"/>
    <lineage>
        <taxon>Bacteria</taxon>
        <taxon>Pseudomonadati</taxon>
        <taxon>Bacteroidota</taxon>
        <taxon>Bacteroidia</taxon>
        <taxon>Bacteroidales</taxon>
        <taxon>Prevotellaceae</taxon>
        <taxon>Alloprevotella</taxon>
    </lineage>
</organism>
<dbReference type="Proteomes" id="UP000003460">
    <property type="component" value="Unassembled WGS sequence"/>
</dbReference>
<keyword evidence="2" id="KW-1185">Reference proteome</keyword>
<sequence length="51" mass="5933">MMRNGTDVSHICFPALAEELRRRRRGRATTFAVYVSPKNQRKRSLTPQSLE</sequence>
<dbReference type="EMBL" id="ACIJ02000018">
    <property type="protein sequence ID" value="EEX72040.1"/>
    <property type="molecule type" value="Genomic_DNA"/>
</dbReference>
<proteinExistence type="predicted"/>
<comment type="caution">
    <text evidence="1">The sequence shown here is derived from an EMBL/GenBank/DDBJ whole genome shotgun (WGS) entry which is preliminary data.</text>
</comment>
<name>C9LH82_9BACT</name>
<gene>
    <name evidence="1" type="ORF">GCWU000325_01583</name>
</gene>
<dbReference type="AlphaFoldDB" id="C9LH82"/>
<evidence type="ECO:0000313" key="1">
    <source>
        <dbReference type="EMBL" id="EEX72040.1"/>
    </source>
</evidence>
<accession>C9LH82</accession>
<evidence type="ECO:0000313" key="2">
    <source>
        <dbReference type="Proteomes" id="UP000003460"/>
    </source>
</evidence>
<dbReference type="HOGENOM" id="CLU_3102343_0_0_10"/>
<protein>
    <submittedName>
        <fullName evidence="1">Uncharacterized protein</fullName>
    </submittedName>
</protein>
<reference evidence="1" key="1">
    <citation type="submission" date="2009-09" db="EMBL/GenBank/DDBJ databases">
        <authorList>
            <person name="Weinstock G."/>
            <person name="Sodergren E."/>
            <person name="Clifton S."/>
            <person name="Fulton L."/>
            <person name="Fulton B."/>
            <person name="Courtney L."/>
            <person name="Fronick C."/>
            <person name="Harrison M."/>
            <person name="Strong C."/>
            <person name="Farmer C."/>
            <person name="Delahaunty K."/>
            <person name="Markovic C."/>
            <person name="Hall O."/>
            <person name="Minx P."/>
            <person name="Tomlinson C."/>
            <person name="Mitreva M."/>
            <person name="Nelson J."/>
            <person name="Hou S."/>
            <person name="Wollam A."/>
            <person name="Pepin K.H."/>
            <person name="Johnson M."/>
            <person name="Bhonagiri V."/>
            <person name="Nash W.E."/>
            <person name="Warren W."/>
            <person name="Chinwalla A."/>
            <person name="Mardis E.R."/>
            <person name="Wilson R.K."/>
        </authorList>
    </citation>
    <scope>NUCLEOTIDE SEQUENCE [LARGE SCALE GENOMIC DNA]</scope>
    <source>
        <strain evidence="1">ATCC 51259</strain>
    </source>
</reference>